<proteinExistence type="inferred from homology"/>
<dbReference type="KEGG" id="pmf:P9303_20081"/>
<dbReference type="GO" id="GO:0047360">
    <property type="term" value="F:undecaprenyl-phosphate galactose phosphotransferase activity"/>
    <property type="evidence" value="ECO:0007669"/>
    <property type="project" value="UniProtKB-EC"/>
</dbReference>
<comment type="similarity">
    <text evidence="2">Belongs to the bacterial sugar transferase family.</text>
</comment>
<evidence type="ECO:0000256" key="5">
    <source>
        <dbReference type="ARBA" id="ARBA00022692"/>
    </source>
</evidence>
<evidence type="ECO:0000256" key="6">
    <source>
        <dbReference type="ARBA" id="ARBA00022989"/>
    </source>
</evidence>
<evidence type="ECO:0000256" key="7">
    <source>
        <dbReference type="ARBA" id="ARBA00023136"/>
    </source>
</evidence>
<dbReference type="AlphaFoldDB" id="A2CB90"/>
<evidence type="ECO:0000256" key="8">
    <source>
        <dbReference type="SAM" id="Phobius"/>
    </source>
</evidence>
<keyword evidence="5 8" id="KW-0812">Transmembrane</keyword>
<keyword evidence="6 8" id="KW-1133">Transmembrane helix</keyword>
<evidence type="ECO:0000256" key="4">
    <source>
        <dbReference type="ARBA" id="ARBA00022679"/>
    </source>
</evidence>
<evidence type="ECO:0000256" key="3">
    <source>
        <dbReference type="ARBA" id="ARBA00022475"/>
    </source>
</evidence>
<feature type="domain" description="Bacterial sugar transferase" evidence="9">
    <location>
        <begin position="53"/>
        <end position="244"/>
    </location>
</feature>
<sequence length="252" mass="28441">MRLASRRFVFHGGSRALRRGASRRHLEVLSAPASTLPANALIGQQSRLGRSIKRSGDVVFSLAVISLGSPVFLLLALLVKLSSPGPVFYVQRRVGRDYRHFGCIKFRTMRADADDILANLLVKSASMRAEFERDFKLRKDPRITPIGRFLRRSSLDELPQFLNVLRGEMSLVGPRPIVDKELERYGEFMHEVASVRPGLTGLWQVSGRNNLSYTKRVRLDLAYARGRSFMLDLAIILRTFGVLLLPMDRGAY</sequence>
<gene>
    <name evidence="10" type="primary">wcaJ</name>
    <name evidence="10" type="ordered locus">P9303_20081</name>
</gene>
<dbReference type="STRING" id="59922.P9303_20081"/>
<dbReference type="PANTHER" id="PTHR30576">
    <property type="entry name" value="COLANIC BIOSYNTHESIS UDP-GLUCOSE LIPID CARRIER TRANSFERASE"/>
    <property type="match status" value="1"/>
</dbReference>
<reference evidence="10 11" key="1">
    <citation type="journal article" date="2007" name="PLoS Genet.">
        <title>Patterns and implications of gene gain and loss in the evolution of Prochlorococcus.</title>
        <authorList>
            <person name="Kettler G.C."/>
            <person name="Martiny A.C."/>
            <person name="Huang K."/>
            <person name="Zucker J."/>
            <person name="Coleman M.L."/>
            <person name="Rodrigue S."/>
            <person name="Chen F."/>
            <person name="Lapidus A."/>
            <person name="Ferriera S."/>
            <person name="Johnson J."/>
            <person name="Steglich C."/>
            <person name="Church G.M."/>
            <person name="Richardson P."/>
            <person name="Chisholm S.W."/>
        </authorList>
    </citation>
    <scope>NUCLEOTIDE SEQUENCE [LARGE SCALE GENOMIC DNA]</scope>
    <source>
        <strain evidence="10 11">MIT 9303</strain>
    </source>
</reference>
<evidence type="ECO:0000256" key="1">
    <source>
        <dbReference type="ARBA" id="ARBA00004236"/>
    </source>
</evidence>
<dbReference type="Proteomes" id="UP000002274">
    <property type="component" value="Chromosome"/>
</dbReference>
<feature type="transmembrane region" description="Helical" evidence="8">
    <location>
        <begin position="58"/>
        <end position="79"/>
    </location>
</feature>
<comment type="subcellular location">
    <subcellularLocation>
        <location evidence="1">Cell membrane</location>
    </subcellularLocation>
</comment>
<keyword evidence="7 8" id="KW-0472">Membrane</keyword>
<dbReference type="BioCyc" id="PMAR59922:G1G80-1748-MONOMER"/>
<dbReference type="RefSeq" id="WP_011826629.1">
    <property type="nucleotide sequence ID" value="NC_008820.1"/>
</dbReference>
<dbReference type="EC" id="2.7.8.6" evidence="10"/>
<dbReference type="HOGENOM" id="CLU_024920_1_0_3"/>
<evidence type="ECO:0000313" key="11">
    <source>
        <dbReference type="Proteomes" id="UP000002274"/>
    </source>
</evidence>
<evidence type="ECO:0000256" key="2">
    <source>
        <dbReference type="ARBA" id="ARBA00006464"/>
    </source>
</evidence>
<dbReference type="InterPro" id="IPR003362">
    <property type="entry name" value="Bact_transf"/>
</dbReference>
<dbReference type="PANTHER" id="PTHR30576:SF4">
    <property type="entry name" value="UNDECAPRENYL-PHOSPHATE GALACTOSE PHOSPHOTRANSFERASE"/>
    <property type="match status" value="1"/>
</dbReference>
<evidence type="ECO:0000313" key="10">
    <source>
        <dbReference type="EMBL" id="ABM78750.1"/>
    </source>
</evidence>
<keyword evidence="4 10" id="KW-0808">Transferase</keyword>
<organism evidence="10 11">
    <name type="scientific">Prochlorococcus marinus (strain MIT 9303)</name>
    <dbReference type="NCBI Taxonomy" id="59922"/>
    <lineage>
        <taxon>Bacteria</taxon>
        <taxon>Bacillati</taxon>
        <taxon>Cyanobacteriota</taxon>
        <taxon>Cyanophyceae</taxon>
        <taxon>Synechococcales</taxon>
        <taxon>Prochlorococcaceae</taxon>
        <taxon>Prochlorococcus</taxon>
    </lineage>
</organism>
<name>A2CB90_PROM3</name>
<dbReference type="GO" id="GO:0005886">
    <property type="term" value="C:plasma membrane"/>
    <property type="evidence" value="ECO:0007669"/>
    <property type="project" value="UniProtKB-SubCell"/>
</dbReference>
<keyword evidence="3" id="KW-1003">Cell membrane</keyword>
<accession>A2CB90</accession>
<dbReference type="EMBL" id="CP000554">
    <property type="protein sequence ID" value="ABM78750.1"/>
    <property type="molecule type" value="Genomic_DNA"/>
</dbReference>
<protein>
    <submittedName>
        <fullName evidence="10">Galactosyl-1-phosphate transferase</fullName>
        <ecNumber evidence="10">2.7.8.6</ecNumber>
    </submittedName>
</protein>
<dbReference type="Pfam" id="PF02397">
    <property type="entry name" value="Bac_transf"/>
    <property type="match status" value="1"/>
</dbReference>
<evidence type="ECO:0000259" key="9">
    <source>
        <dbReference type="Pfam" id="PF02397"/>
    </source>
</evidence>